<accession>A0A0B0PT34</accession>
<keyword evidence="2" id="KW-1185">Reference proteome</keyword>
<proteinExistence type="predicted"/>
<protein>
    <submittedName>
        <fullName evidence="1">Uncharacterized protein</fullName>
    </submittedName>
</protein>
<evidence type="ECO:0000313" key="1">
    <source>
        <dbReference type="EMBL" id="KHG27599.1"/>
    </source>
</evidence>
<sequence>MIWHSCVYRD</sequence>
<reference evidence="2" key="1">
    <citation type="submission" date="2014-09" db="EMBL/GenBank/DDBJ databases">
        <authorList>
            <person name="Mudge J."/>
            <person name="Ramaraj T."/>
            <person name="Lindquist I.E."/>
            <person name="Bharti A.K."/>
            <person name="Sundararajan A."/>
            <person name="Cameron C.T."/>
            <person name="Woodward J.E."/>
            <person name="May G.D."/>
            <person name="Brubaker C."/>
            <person name="Broadhvest J."/>
            <person name="Wilkins T.A."/>
        </authorList>
    </citation>
    <scope>NUCLEOTIDE SEQUENCE</scope>
    <source>
        <strain evidence="2">cv. AKA8401</strain>
    </source>
</reference>
<gene>
    <name evidence="1" type="ORF">F383_12268</name>
</gene>
<dbReference type="Proteomes" id="UP000032142">
    <property type="component" value="Unassembled WGS sequence"/>
</dbReference>
<evidence type="ECO:0000313" key="2">
    <source>
        <dbReference type="Proteomes" id="UP000032142"/>
    </source>
</evidence>
<organism evidence="1 2">
    <name type="scientific">Gossypium arboreum</name>
    <name type="common">Tree cotton</name>
    <name type="synonym">Gossypium nanking</name>
    <dbReference type="NCBI Taxonomy" id="29729"/>
    <lineage>
        <taxon>Eukaryota</taxon>
        <taxon>Viridiplantae</taxon>
        <taxon>Streptophyta</taxon>
        <taxon>Embryophyta</taxon>
        <taxon>Tracheophyta</taxon>
        <taxon>Spermatophyta</taxon>
        <taxon>Magnoliopsida</taxon>
        <taxon>eudicotyledons</taxon>
        <taxon>Gunneridae</taxon>
        <taxon>Pentapetalae</taxon>
        <taxon>rosids</taxon>
        <taxon>malvids</taxon>
        <taxon>Malvales</taxon>
        <taxon>Malvaceae</taxon>
        <taxon>Malvoideae</taxon>
        <taxon>Gossypium</taxon>
    </lineage>
</organism>
<name>A0A0B0PT34_GOSAR</name>
<dbReference type="EMBL" id="KN441724">
    <property type="protein sequence ID" value="KHG27599.1"/>
    <property type="molecule type" value="Genomic_DNA"/>
</dbReference>